<dbReference type="AlphaFoldDB" id="A0A841EA71"/>
<sequence>MGASLPDTVDFIEGADTEGRILVGRGELLTALRRVTDLEGVRAELLDEVLDGPVVTPLRRTTGSMSSLDGD</sequence>
<dbReference type="RefSeq" id="WP_184637040.1">
    <property type="nucleotide sequence ID" value="NZ_BAABKT010000001.1"/>
</dbReference>
<organism evidence="1 2">
    <name type="scientific">Streptomonospora salina</name>
    <dbReference type="NCBI Taxonomy" id="104205"/>
    <lineage>
        <taxon>Bacteria</taxon>
        <taxon>Bacillati</taxon>
        <taxon>Actinomycetota</taxon>
        <taxon>Actinomycetes</taxon>
        <taxon>Streptosporangiales</taxon>
        <taxon>Nocardiopsidaceae</taxon>
        <taxon>Streptomonospora</taxon>
    </lineage>
</organism>
<name>A0A841EA71_9ACTN</name>
<accession>A0A841EA71</accession>
<proteinExistence type="predicted"/>
<keyword evidence="2" id="KW-1185">Reference proteome</keyword>
<comment type="caution">
    <text evidence="1">The sequence shown here is derived from an EMBL/GenBank/DDBJ whole genome shotgun (WGS) entry which is preliminary data.</text>
</comment>
<evidence type="ECO:0000313" key="1">
    <source>
        <dbReference type="EMBL" id="MBB5999906.1"/>
    </source>
</evidence>
<dbReference type="EMBL" id="JACHLY010000001">
    <property type="protein sequence ID" value="MBB5999906.1"/>
    <property type="molecule type" value="Genomic_DNA"/>
</dbReference>
<gene>
    <name evidence="1" type="ORF">HNR25_003657</name>
</gene>
<evidence type="ECO:0000313" key="2">
    <source>
        <dbReference type="Proteomes" id="UP000578077"/>
    </source>
</evidence>
<reference evidence="1 2" key="1">
    <citation type="submission" date="2020-08" db="EMBL/GenBank/DDBJ databases">
        <title>Sequencing the genomes of 1000 actinobacteria strains.</title>
        <authorList>
            <person name="Klenk H.-P."/>
        </authorList>
    </citation>
    <scope>NUCLEOTIDE SEQUENCE [LARGE SCALE GENOMIC DNA]</scope>
    <source>
        <strain evidence="1 2">DSM 44593</strain>
    </source>
</reference>
<dbReference type="Proteomes" id="UP000578077">
    <property type="component" value="Unassembled WGS sequence"/>
</dbReference>
<protein>
    <submittedName>
        <fullName evidence="1">Uncharacterized protein</fullName>
    </submittedName>
</protein>